<protein>
    <submittedName>
        <fullName evidence="1">Uncharacterized protein</fullName>
    </submittedName>
</protein>
<organism evidence="1">
    <name type="scientific">Lepeophtheirus salmonis</name>
    <name type="common">Salmon louse</name>
    <name type="synonym">Caligus salmonis</name>
    <dbReference type="NCBI Taxonomy" id="72036"/>
    <lineage>
        <taxon>Eukaryota</taxon>
        <taxon>Metazoa</taxon>
        <taxon>Ecdysozoa</taxon>
        <taxon>Arthropoda</taxon>
        <taxon>Crustacea</taxon>
        <taxon>Multicrustacea</taxon>
        <taxon>Hexanauplia</taxon>
        <taxon>Copepoda</taxon>
        <taxon>Siphonostomatoida</taxon>
        <taxon>Caligidae</taxon>
        <taxon>Lepeophtheirus</taxon>
    </lineage>
</organism>
<proteinExistence type="predicted"/>
<accession>A0A0K2UJW8</accession>
<dbReference type="EMBL" id="HACA01021182">
    <property type="protein sequence ID" value="CDW38543.1"/>
    <property type="molecule type" value="Transcribed_RNA"/>
</dbReference>
<sequence length="99" mass="11382">MSLEQKIVIMEQARRDAILELGCPGHNPSAIYKLLNYPKTTVYRVFDAWEVEGKVCHKAQNMRSNRIRIFRFFEGLQKSIKASPGSSLSRLAKNREVSK</sequence>
<name>A0A0K2UJW8_LEPSM</name>
<reference evidence="1" key="1">
    <citation type="submission" date="2014-05" db="EMBL/GenBank/DDBJ databases">
        <authorList>
            <person name="Chronopoulou M."/>
        </authorList>
    </citation>
    <scope>NUCLEOTIDE SEQUENCE</scope>
    <source>
        <tissue evidence="1">Whole organism</tissue>
    </source>
</reference>
<evidence type="ECO:0000313" key="1">
    <source>
        <dbReference type="EMBL" id="CDW38543.1"/>
    </source>
</evidence>
<dbReference type="AlphaFoldDB" id="A0A0K2UJW8"/>